<dbReference type="Pfam" id="PF08584">
    <property type="entry name" value="Ribonuc_P_40"/>
    <property type="match status" value="1"/>
</dbReference>
<dbReference type="PANTHER" id="PTHR15396:SF1">
    <property type="entry name" value="RIBONUCLEASE P PROTEIN SUBUNIT P40"/>
    <property type="match status" value="1"/>
</dbReference>
<evidence type="ECO:0000313" key="2">
    <source>
        <dbReference type="Proteomes" id="UP000288216"/>
    </source>
</evidence>
<keyword evidence="2" id="KW-1185">Reference proteome</keyword>
<reference evidence="1 2" key="1">
    <citation type="journal article" date="2018" name="Nat. Ecol. Evol.">
        <title>Shark genomes provide insights into elasmobranch evolution and the origin of vertebrates.</title>
        <authorList>
            <person name="Hara Y"/>
            <person name="Yamaguchi K"/>
            <person name="Onimaru K"/>
            <person name="Kadota M"/>
            <person name="Koyanagi M"/>
            <person name="Keeley SD"/>
            <person name="Tatsumi K"/>
            <person name="Tanaka K"/>
            <person name="Motone F"/>
            <person name="Kageyama Y"/>
            <person name="Nozu R"/>
            <person name="Adachi N"/>
            <person name="Nishimura O"/>
            <person name="Nakagawa R"/>
            <person name="Tanegashima C"/>
            <person name="Kiyatake I"/>
            <person name="Matsumoto R"/>
            <person name="Murakumo K"/>
            <person name="Nishida K"/>
            <person name="Terakita A"/>
            <person name="Kuratani S"/>
            <person name="Sato K"/>
            <person name="Hyodo S Kuraku.S."/>
        </authorList>
    </citation>
    <scope>NUCLEOTIDE SEQUENCE [LARGE SCALE GENOMIC DNA]</scope>
</reference>
<protein>
    <submittedName>
        <fullName evidence="1">Uncharacterized protein</fullName>
    </submittedName>
</protein>
<evidence type="ECO:0000313" key="1">
    <source>
        <dbReference type="EMBL" id="GCB70830.1"/>
    </source>
</evidence>
<name>A0A401PCI1_SCYTO</name>
<comment type="caution">
    <text evidence="1">The sequence shown here is derived from an EMBL/GenBank/DDBJ whole genome shotgun (WGS) entry which is preliminary data.</text>
</comment>
<dbReference type="EMBL" id="BFAA01000309">
    <property type="protein sequence ID" value="GCB70830.1"/>
    <property type="molecule type" value="Genomic_DNA"/>
</dbReference>
<proteinExistence type="predicted"/>
<dbReference type="OMA" id="TLRWIPP"/>
<gene>
    <name evidence="1" type="ORF">scyTo_0001384</name>
</gene>
<accession>A0A401PCI1</accession>
<dbReference type="GO" id="GO:0004526">
    <property type="term" value="F:ribonuclease P activity"/>
    <property type="evidence" value="ECO:0007669"/>
    <property type="project" value="TreeGrafter"/>
</dbReference>
<dbReference type="Proteomes" id="UP000288216">
    <property type="component" value="Unassembled WGS sequence"/>
</dbReference>
<dbReference type="STRING" id="75743.A0A401PCI1"/>
<dbReference type="OrthoDB" id="63112at2759"/>
<dbReference type="AlphaFoldDB" id="A0A401PCI1"/>
<dbReference type="GO" id="GO:0030681">
    <property type="term" value="C:multimeric ribonuclease P complex"/>
    <property type="evidence" value="ECO:0007669"/>
    <property type="project" value="TreeGrafter"/>
</dbReference>
<organism evidence="1 2">
    <name type="scientific">Scyliorhinus torazame</name>
    <name type="common">Cloudy catshark</name>
    <name type="synonym">Catulus torazame</name>
    <dbReference type="NCBI Taxonomy" id="75743"/>
    <lineage>
        <taxon>Eukaryota</taxon>
        <taxon>Metazoa</taxon>
        <taxon>Chordata</taxon>
        <taxon>Craniata</taxon>
        <taxon>Vertebrata</taxon>
        <taxon>Chondrichthyes</taxon>
        <taxon>Elasmobranchii</taxon>
        <taxon>Galeomorphii</taxon>
        <taxon>Galeoidea</taxon>
        <taxon>Carcharhiniformes</taxon>
        <taxon>Scyliorhinidae</taxon>
        <taxon>Scyliorhinus</taxon>
    </lineage>
</organism>
<dbReference type="InterPro" id="IPR013893">
    <property type="entry name" value="RNase_P_Rpp40"/>
</dbReference>
<dbReference type="PANTHER" id="PTHR15396">
    <property type="entry name" value="RIBONUCLEASE P PROTEIN SUBUNIT P40"/>
    <property type="match status" value="1"/>
</dbReference>
<dbReference type="GO" id="GO:0000171">
    <property type="term" value="F:ribonuclease MRP activity"/>
    <property type="evidence" value="ECO:0007669"/>
    <property type="project" value="TreeGrafter"/>
</dbReference>
<dbReference type="GO" id="GO:0000447">
    <property type="term" value="P:endonucleolytic cleavage in ITS1 to separate SSU-rRNA from 5.8S rRNA and LSU-rRNA from tricistronic rRNA transcript (SSU-rRNA, 5.8S rRNA, LSU-rRNA)"/>
    <property type="evidence" value="ECO:0007669"/>
    <property type="project" value="TreeGrafter"/>
</dbReference>
<dbReference type="GO" id="GO:0001682">
    <property type="term" value="P:tRNA 5'-leader removal"/>
    <property type="evidence" value="ECO:0007669"/>
    <property type="project" value="InterPro"/>
</dbReference>
<dbReference type="GO" id="GO:0000172">
    <property type="term" value="C:ribonuclease MRP complex"/>
    <property type="evidence" value="ECO:0007669"/>
    <property type="project" value="TreeGrafter"/>
</dbReference>
<sequence length="361" mass="41498">MLQNLEKCARHLLVSEKSNLRNIKSRHRKHVESHHFNYQVSILIPECGLMPPGVTAVCRTLGDYYLVKQLQLHEMLEPEFINKFVRKGFLYVLSYNTRIDQDNCIALLPTGKLILSIDKDTYEELGLEGQPSMYSHKTAVRYNVTVHLRDATFVPGDKRYNRVMWALKEKKPLTFDFLMTWHPSDGEETSLKSYFMGYECKRYQPTLSTRILNNIDCPVLLSKELKGKDNESCSSQEFLEWLGAVSSDIDCNNQADNFLSTYCCPWPSTVLDKACLCTVSGFIIPEGINLIVDQLRQYFEEPKLAQWVSMTVHGFADSPVSWGESEHGYHKGGENLYNFVLFRNQDYWLHMAVGTHSGCPP</sequence>